<dbReference type="GO" id="GO:0016020">
    <property type="term" value="C:membrane"/>
    <property type="evidence" value="ECO:0007669"/>
    <property type="project" value="UniProtKB-SubCell"/>
</dbReference>
<dbReference type="SUPFAM" id="SSF103506">
    <property type="entry name" value="Mitochondrial carrier"/>
    <property type="match status" value="1"/>
</dbReference>
<dbReference type="Proteomes" id="UP001152797">
    <property type="component" value="Unassembled WGS sequence"/>
</dbReference>
<keyword evidence="7 8" id="KW-0472">Membrane</keyword>
<comment type="similarity">
    <text evidence="2 9">Belongs to the mitochondrial carrier (TC 2.A.29) family.</text>
</comment>
<evidence type="ECO:0000313" key="13">
    <source>
        <dbReference type="Proteomes" id="UP001152797"/>
    </source>
</evidence>
<protein>
    <submittedName>
        <fullName evidence="12">Mitochondrial substrate carrier family protein</fullName>
    </submittedName>
</protein>
<evidence type="ECO:0000256" key="9">
    <source>
        <dbReference type="RuleBase" id="RU000488"/>
    </source>
</evidence>
<organism evidence="10">
    <name type="scientific">Cladocopium goreaui</name>
    <dbReference type="NCBI Taxonomy" id="2562237"/>
    <lineage>
        <taxon>Eukaryota</taxon>
        <taxon>Sar</taxon>
        <taxon>Alveolata</taxon>
        <taxon>Dinophyceae</taxon>
        <taxon>Suessiales</taxon>
        <taxon>Symbiodiniaceae</taxon>
        <taxon>Cladocopium</taxon>
    </lineage>
</organism>
<evidence type="ECO:0000256" key="3">
    <source>
        <dbReference type="ARBA" id="ARBA00022448"/>
    </source>
</evidence>
<reference evidence="11" key="2">
    <citation type="submission" date="2024-04" db="EMBL/GenBank/DDBJ databases">
        <authorList>
            <person name="Chen Y."/>
            <person name="Shah S."/>
            <person name="Dougan E. K."/>
            <person name="Thang M."/>
            <person name="Chan C."/>
        </authorList>
    </citation>
    <scope>NUCLEOTIDE SEQUENCE [LARGE SCALE GENOMIC DNA]</scope>
</reference>
<evidence type="ECO:0000256" key="2">
    <source>
        <dbReference type="ARBA" id="ARBA00006375"/>
    </source>
</evidence>
<dbReference type="AlphaFoldDB" id="A0A9P1FG06"/>
<dbReference type="PANTHER" id="PTHR45618">
    <property type="entry name" value="MITOCHONDRIAL DICARBOXYLATE CARRIER-RELATED"/>
    <property type="match status" value="1"/>
</dbReference>
<gene>
    <name evidence="10" type="ORF">C1SCF055_LOCUS3061</name>
</gene>
<keyword evidence="13" id="KW-1185">Reference proteome</keyword>
<dbReference type="PROSITE" id="PS50920">
    <property type="entry name" value="SOLCAR"/>
    <property type="match status" value="2"/>
</dbReference>
<dbReference type="Pfam" id="PF00153">
    <property type="entry name" value="Mito_carr"/>
    <property type="match status" value="3"/>
</dbReference>
<dbReference type="Gene3D" id="1.50.40.10">
    <property type="entry name" value="Mitochondrial carrier domain"/>
    <property type="match status" value="1"/>
</dbReference>
<evidence type="ECO:0000313" key="12">
    <source>
        <dbReference type="EMBL" id="CAL4761988.1"/>
    </source>
</evidence>
<name>A0A9P1FG06_9DINO</name>
<keyword evidence="4 8" id="KW-0812">Transmembrane</keyword>
<evidence type="ECO:0000256" key="4">
    <source>
        <dbReference type="ARBA" id="ARBA00022692"/>
    </source>
</evidence>
<dbReference type="InterPro" id="IPR018108">
    <property type="entry name" value="MCP_transmembrane"/>
</dbReference>
<comment type="caution">
    <text evidence="10">The sequence shown here is derived from an EMBL/GenBank/DDBJ whole genome shotgun (WGS) entry which is preliminary data.</text>
</comment>
<evidence type="ECO:0000256" key="8">
    <source>
        <dbReference type="PROSITE-ProRule" id="PRU00282"/>
    </source>
</evidence>
<evidence type="ECO:0000313" key="11">
    <source>
        <dbReference type="EMBL" id="CAL1128051.1"/>
    </source>
</evidence>
<evidence type="ECO:0000256" key="7">
    <source>
        <dbReference type="ARBA" id="ARBA00023136"/>
    </source>
</evidence>
<dbReference type="InterPro" id="IPR050391">
    <property type="entry name" value="Mito_Metabolite_Transporter"/>
</dbReference>
<feature type="repeat" description="Solcar" evidence="8">
    <location>
        <begin position="106"/>
        <end position="192"/>
    </location>
</feature>
<evidence type="ECO:0000256" key="5">
    <source>
        <dbReference type="ARBA" id="ARBA00022737"/>
    </source>
</evidence>
<dbReference type="InterPro" id="IPR023395">
    <property type="entry name" value="MCP_dom_sf"/>
</dbReference>
<keyword evidence="5" id="KW-0677">Repeat</keyword>
<reference evidence="10" key="1">
    <citation type="submission" date="2022-10" db="EMBL/GenBank/DDBJ databases">
        <authorList>
            <person name="Chen Y."/>
            <person name="Dougan E. K."/>
            <person name="Chan C."/>
            <person name="Rhodes N."/>
            <person name="Thang M."/>
        </authorList>
    </citation>
    <scope>NUCLEOTIDE SEQUENCE</scope>
</reference>
<dbReference type="EMBL" id="CAMXCT010000149">
    <property type="protein sequence ID" value="CAI3974676.1"/>
    <property type="molecule type" value="Genomic_DNA"/>
</dbReference>
<dbReference type="EMBL" id="CAMXCT030000149">
    <property type="protein sequence ID" value="CAL4761988.1"/>
    <property type="molecule type" value="Genomic_DNA"/>
</dbReference>
<accession>A0A9P1FG06</accession>
<keyword evidence="6" id="KW-1133">Transmembrane helix</keyword>
<evidence type="ECO:0000256" key="1">
    <source>
        <dbReference type="ARBA" id="ARBA00004141"/>
    </source>
</evidence>
<dbReference type="EMBL" id="CAMXCT020000149">
    <property type="protein sequence ID" value="CAL1128051.1"/>
    <property type="molecule type" value="Genomic_DNA"/>
</dbReference>
<keyword evidence="3 9" id="KW-0813">Transport</keyword>
<comment type="subcellular location">
    <subcellularLocation>
        <location evidence="1">Membrane</location>
        <topology evidence="1">Multi-pass membrane protein</topology>
    </subcellularLocation>
</comment>
<evidence type="ECO:0000313" key="10">
    <source>
        <dbReference type="EMBL" id="CAI3974676.1"/>
    </source>
</evidence>
<sequence length="294" mass="31416">MTDAATLQAKRFSCSVSAGLVAGFLTNPTETIRVRWQVLSMTSPSATETGLLQFSRQILKSEGLIRGLWLPGCTGWMAAFGGAFGVRMGIYESVRCGVESTTGLSRSPTTAFMAGLCTGSLANAVCCPFFQAKNRLQAQGSSGPQRSLFRELVSITQENGFTGLYRGVPALFMRGGLIAGGQLFGYDTTKRFMVSQGVQEGPVVHLASSSVSAVSAVLASAPADVVLNRYQAGPRLGKHYSSLLDVASELARTEGPLAFYKGVVPNVVKFLPLFLMSMPLFEQLRRLMGLGYLN</sequence>
<dbReference type="OrthoDB" id="14252at2759"/>
<evidence type="ECO:0000256" key="6">
    <source>
        <dbReference type="ARBA" id="ARBA00022989"/>
    </source>
</evidence>
<proteinExistence type="inferred from homology"/>
<feature type="repeat" description="Solcar" evidence="8">
    <location>
        <begin position="200"/>
        <end position="287"/>
    </location>
</feature>